<keyword evidence="1" id="KW-1133">Transmembrane helix</keyword>
<feature type="transmembrane region" description="Helical" evidence="1">
    <location>
        <begin position="135"/>
        <end position="153"/>
    </location>
</feature>
<evidence type="ECO:0000313" key="3">
    <source>
        <dbReference type="Proteomes" id="UP000662814"/>
    </source>
</evidence>
<proteinExistence type="predicted"/>
<evidence type="ECO:0000313" key="2">
    <source>
        <dbReference type="EMBL" id="QPZ37859.1"/>
    </source>
</evidence>
<organism evidence="2 3">
    <name type="scientific">Paramicrobacterium chengjingii</name>
    <dbReference type="NCBI Taxonomy" id="2769067"/>
    <lineage>
        <taxon>Bacteria</taxon>
        <taxon>Bacillati</taxon>
        <taxon>Actinomycetota</taxon>
        <taxon>Actinomycetes</taxon>
        <taxon>Micrococcales</taxon>
        <taxon>Microbacteriaceae</taxon>
        <taxon>Paramicrobacterium</taxon>
    </lineage>
</organism>
<evidence type="ECO:0008006" key="4">
    <source>
        <dbReference type="Google" id="ProtNLM"/>
    </source>
</evidence>
<keyword evidence="1" id="KW-0472">Membrane</keyword>
<sequence length="213" mass="22490">MVTPARPHAIELAPTRFWILHVVRAVLFAAVALFITFSRDHSAGLGLTAFGVFALVTGIVIGALSVRMVADRATRRLIIAQAVISIFAGTAALALRETGLGTLLLTVSIWAGMTGLLELYAGYRLFRRSALSRDFLIAGGLTALLAVVFVLVPPDFQQTDGGLNNAPLTLTSSVMAVGVFGAYAAIMAVFLAIGGLSIKWQKADEIASTEESE</sequence>
<protein>
    <recommendedName>
        <fullName evidence="4">Acyl-CoA synthetase</fullName>
    </recommendedName>
</protein>
<feature type="transmembrane region" description="Helical" evidence="1">
    <location>
        <begin position="43"/>
        <end position="65"/>
    </location>
</feature>
<dbReference type="RefSeq" id="WP_166991571.1">
    <property type="nucleotide sequence ID" value="NZ_CP061169.1"/>
</dbReference>
<evidence type="ECO:0000256" key="1">
    <source>
        <dbReference type="SAM" id="Phobius"/>
    </source>
</evidence>
<keyword evidence="3" id="KW-1185">Reference proteome</keyword>
<dbReference type="Proteomes" id="UP000662814">
    <property type="component" value="Chromosome"/>
</dbReference>
<dbReference type="EMBL" id="CP061169">
    <property type="protein sequence ID" value="QPZ37859.1"/>
    <property type="molecule type" value="Genomic_DNA"/>
</dbReference>
<gene>
    <name evidence="2" type="ORF">HCR76_13730</name>
</gene>
<feature type="transmembrane region" description="Helical" evidence="1">
    <location>
        <begin position="173"/>
        <end position="193"/>
    </location>
</feature>
<feature type="transmembrane region" description="Helical" evidence="1">
    <location>
        <begin position="17"/>
        <end position="37"/>
    </location>
</feature>
<feature type="transmembrane region" description="Helical" evidence="1">
    <location>
        <begin position="101"/>
        <end position="123"/>
    </location>
</feature>
<reference evidence="2 3" key="1">
    <citation type="submission" date="2020-12" db="EMBL/GenBank/DDBJ databases">
        <title>Microbacterium sp. HY060.</title>
        <authorList>
            <person name="Zhou J."/>
        </authorList>
    </citation>
    <scope>NUCLEOTIDE SEQUENCE [LARGE SCALE GENOMIC DNA]</scope>
    <source>
        <strain evidence="2 3">HY60</strain>
    </source>
</reference>
<feature type="transmembrane region" description="Helical" evidence="1">
    <location>
        <begin position="77"/>
        <end position="95"/>
    </location>
</feature>
<name>A0ABX6YGE0_9MICO</name>
<keyword evidence="1" id="KW-0812">Transmembrane</keyword>
<accession>A0ABX6YGE0</accession>